<comment type="caution">
    <text evidence="1">The sequence shown here is derived from an EMBL/GenBank/DDBJ whole genome shotgun (WGS) entry which is preliminary data.</text>
</comment>
<dbReference type="Proteomes" id="UP000271624">
    <property type="component" value="Unassembled WGS sequence"/>
</dbReference>
<keyword evidence="2" id="KW-1185">Reference proteome</keyword>
<dbReference type="EMBL" id="RSCL01000014">
    <property type="protein sequence ID" value="RUT03284.1"/>
    <property type="molecule type" value="Genomic_DNA"/>
</dbReference>
<evidence type="ECO:0000313" key="1">
    <source>
        <dbReference type="EMBL" id="RUT03284.1"/>
    </source>
</evidence>
<dbReference type="AlphaFoldDB" id="A0A433VB00"/>
<dbReference type="RefSeq" id="WP_127083844.1">
    <property type="nucleotide sequence ID" value="NZ_RSCL01000014.1"/>
</dbReference>
<reference evidence="1" key="2">
    <citation type="journal article" date="2019" name="Genome Biol. Evol.">
        <title>Day and night: Metabolic profiles and evolutionary relationships of six axenic non-marine cyanobacteria.</title>
        <authorList>
            <person name="Will S.E."/>
            <person name="Henke P."/>
            <person name="Boedeker C."/>
            <person name="Huang S."/>
            <person name="Brinkmann H."/>
            <person name="Rohde M."/>
            <person name="Jarek M."/>
            <person name="Friedl T."/>
            <person name="Seufert S."/>
            <person name="Schumacher M."/>
            <person name="Overmann J."/>
            <person name="Neumann-Schaal M."/>
            <person name="Petersen J."/>
        </authorList>
    </citation>
    <scope>NUCLEOTIDE SEQUENCE [LARGE SCALE GENOMIC DNA]</scope>
    <source>
        <strain evidence="1">PCC 7102</strain>
    </source>
</reference>
<proteinExistence type="predicted"/>
<organism evidence="1 2">
    <name type="scientific">Dulcicalothrix desertica PCC 7102</name>
    <dbReference type="NCBI Taxonomy" id="232991"/>
    <lineage>
        <taxon>Bacteria</taxon>
        <taxon>Bacillati</taxon>
        <taxon>Cyanobacteriota</taxon>
        <taxon>Cyanophyceae</taxon>
        <taxon>Nostocales</taxon>
        <taxon>Calotrichaceae</taxon>
        <taxon>Dulcicalothrix</taxon>
    </lineage>
</organism>
<gene>
    <name evidence="1" type="ORF">DSM106972_055920</name>
</gene>
<dbReference type="PANTHER" id="PTHR36109:SF2">
    <property type="entry name" value="MEMBRANE PROTEIN"/>
    <property type="match status" value="1"/>
</dbReference>
<dbReference type="OrthoDB" id="462701at2"/>
<reference evidence="1" key="1">
    <citation type="submission" date="2018-12" db="EMBL/GenBank/DDBJ databases">
        <authorList>
            <person name="Will S."/>
            <person name="Neumann-Schaal M."/>
            <person name="Henke P."/>
        </authorList>
    </citation>
    <scope>NUCLEOTIDE SEQUENCE</scope>
    <source>
        <strain evidence="1">PCC 7102</strain>
    </source>
</reference>
<sequence>MANQDVIHAIGVFASTDKVEQAVNALKASDFPMEKVSVIAKDVEKGESIGEAPLSDQIGEQNVNTTGVVGDTLAGATWGSVLVGLSSLALPGLGAILAAGSVGVALVASIGGVAVGAAATQNLVKALADLGVPEDRARVYSDRLQQSNYMLIVDGTKEDINRAEPILRDQNIEYWGIYNSLQTQNV</sequence>
<dbReference type="InterPro" id="IPR052948">
    <property type="entry name" value="Low_temp-induced_all0457"/>
</dbReference>
<name>A0A433VB00_9CYAN</name>
<protein>
    <submittedName>
        <fullName evidence="1">Uncharacterized protein</fullName>
    </submittedName>
</protein>
<dbReference type="PANTHER" id="PTHR36109">
    <property type="entry name" value="MEMBRANE PROTEIN-RELATED"/>
    <property type="match status" value="1"/>
</dbReference>
<evidence type="ECO:0000313" key="2">
    <source>
        <dbReference type="Proteomes" id="UP000271624"/>
    </source>
</evidence>
<accession>A0A433VB00</accession>